<accession>A0A6L3ZCJ3</accession>
<reference evidence="3 4" key="1">
    <citation type="submission" date="2019-10" db="EMBL/GenBank/DDBJ databases">
        <title>Genome sequence of Phaeocystidibacter marisrubri JCM30614 (type strain).</title>
        <authorList>
            <person name="Bowman J.P."/>
        </authorList>
    </citation>
    <scope>NUCLEOTIDE SEQUENCE [LARGE SCALE GENOMIC DNA]</scope>
    <source>
        <strain evidence="3 4">JCM 30614</strain>
    </source>
</reference>
<dbReference type="Gene3D" id="3.90.1200.10">
    <property type="match status" value="1"/>
</dbReference>
<dbReference type="Proteomes" id="UP000484164">
    <property type="component" value="Unassembled WGS sequence"/>
</dbReference>
<dbReference type="Pfam" id="PF03881">
    <property type="entry name" value="Fructosamin_kin"/>
    <property type="match status" value="1"/>
</dbReference>
<evidence type="ECO:0000313" key="4">
    <source>
        <dbReference type="Proteomes" id="UP000484164"/>
    </source>
</evidence>
<proteinExistence type="inferred from homology"/>
<gene>
    <name evidence="3" type="ORF">F8C82_13770</name>
</gene>
<dbReference type="AlphaFoldDB" id="A0A6L3ZCJ3"/>
<dbReference type="PIRSF" id="PIRSF006221">
    <property type="entry name" value="Ketosamine-3-kinase"/>
    <property type="match status" value="1"/>
</dbReference>
<evidence type="ECO:0000256" key="1">
    <source>
        <dbReference type="ARBA" id="ARBA00009460"/>
    </source>
</evidence>
<name>A0A6L3ZCJ3_9FLAO</name>
<dbReference type="PANTHER" id="PTHR12149:SF8">
    <property type="entry name" value="PROTEIN-RIBULOSAMINE 3-KINASE"/>
    <property type="match status" value="1"/>
</dbReference>
<dbReference type="PANTHER" id="PTHR12149">
    <property type="entry name" value="FRUCTOSAMINE 3 KINASE-RELATED PROTEIN"/>
    <property type="match status" value="1"/>
</dbReference>
<dbReference type="OrthoDB" id="5291879at2"/>
<keyword evidence="4" id="KW-1185">Reference proteome</keyword>
<dbReference type="InterPro" id="IPR016477">
    <property type="entry name" value="Fructo-/Ketosamine-3-kinase"/>
</dbReference>
<dbReference type="EMBL" id="WBVQ01000003">
    <property type="protein sequence ID" value="KAB2815161.1"/>
    <property type="molecule type" value="Genomic_DNA"/>
</dbReference>
<organism evidence="3 4">
    <name type="scientific">Phaeocystidibacter marisrubri</name>
    <dbReference type="NCBI Taxonomy" id="1577780"/>
    <lineage>
        <taxon>Bacteria</taxon>
        <taxon>Pseudomonadati</taxon>
        <taxon>Bacteroidota</taxon>
        <taxon>Flavobacteriia</taxon>
        <taxon>Flavobacteriales</taxon>
        <taxon>Phaeocystidibacteraceae</taxon>
        <taxon>Phaeocystidibacter</taxon>
    </lineage>
</organism>
<dbReference type="Gene3D" id="3.30.200.20">
    <property type="entry name" value="Phosphorylase Kinase, domain 1"/>
    <property type="match status" value="1"/>
</dbReference>
<evidence type="ECO:0000256" key="2">
    <source>
        <dbReference type="PIRNR" id="PIRNR006221"/>
    </source>
</evidence>
<dbReference type="InterPro" id="IPR011009">
    <property type="entry name" value="Kinase-like_dom_sf"/>
</dbReference>
<protein>
    <submittedName>
        <fullName evidence="3">Fructosamine kinase family protein</fullName>
    </submittedName>
</protein>
<dbReference type="SUPFAM" id="SSF56112">
    <property type="entry name" value="Protein kinase-like (PK-like)"/>
    <property type="match status" value="1"/>
</dbReference>
<evidence type="ECO:0000313" key="3">
    <source>
        <dbReference type="EMBL" id="KAB2815161.1"/>
    </source>
</evidence>
<dbReference type="GO" id="GO:0016301">
    <property type="term" value="F:kinase activity"/>
    <property type="evidence" value="ECO:0007669"/>
    <property type="project" value="UniProtKB-UniRule"/>
</dbReference>
<comment type="caution">
    <text evidence="3">The sequence shown here is derived from an EMBL/GenBank/DDBJ whole genome shotgun (WGS) entry which is preliminary data.</text>
</comment>
<keyword evidence="2 3" id="KW-0418">Kinase</keyword>
<sequence length="290" mass="32502">MNKNSSGINNFLSQILQSLSLDSVVVEAIPLSGGDIHDVYLVANESSRYVVKVNTSEMPADVFRLESDGLNALKVVGELRVPEVIGVMSEEELSALVLEYLPSERGDILNFGQQLARHHKVAQANFGWHVDNYIGRLPQVNTPTVSWEDFWAEHRIGPLVRALRDAASFTSSEVRVFDELIHRTAVLVPEESPSLLHGDLWSGNVLPTASSYAVIDPAVYAGHREMDLAMMKLFGGFSTAAFDAYNDEYPLENQWEERMGFHQIYPLLVHARLFGGLYIHQSIEMARRYL</sequence>
<comment type="similarity">
    <text evidence="1 2">Belongs to the fructosamine kinase family.</text>
</comment>
<keyword evidence="2" id="KW-0808">Transferase</keyword>